<dbReference type="AlphaFoldDB" id="A0A5D2FYC8"/>
<name>A0A5D2FYC8_GOSDA</name>
<evidence type="ECO:0000313" key="3">
    <source>
        <dbReference type="Proteomes" id="UP000323506"/>
    </source>
</evidence>
<reference evidence="2 3" key="1">
    <citation type="submission" date="2019-06" db="EMBL/GenBank/DDBJ databases">
        <title>WGS assembly of Gossypium darwinii.</title>
        <authorList>
            <person name="Chen Z.J."/>
            <person name="Sreedasyam A."/>
            <person name="Ando A."/>
            <person name="Song Q."/>
            <person name="De L."/>
            <person name="Hulse-Kemp A."/>
            <person name="Ding M."/>
            <person name="Ye W."/>
            <person name="Kirkbride R."/>
            <person name="Jenkins J."/>
            <person name="Plott C."/>
            <person name="Lovell J."/>
            <person name="Lin Y.-M."/>
            <person name="Vaughn R."/>
            <person name="Liu B."/>
            <person name="Li W."/>
            <person name="Simpson S."/>
            <person name="Scheffler B."/>
            <person name="Saski C."/>
            <person name="Grover C."/>
            <person name="Hu G."/>
            <person name="Conover J."/>
            <person name="Carlson J."/>
            <person name="Shu S."/>
            <person name="Boston L."/>
            <person name="Williams M."/>
            <person name="Peterson D."/>
            <person name="Mcgee K."/>
            <person name="Jones D."/>
            <person name="Wendel J."/>
            <person name="Stelly D."/>
            <person name="Grimwood J."/>
            <person name="Schmutz J."/>
        </authorList>
    </citation>
    <scope>NUCLEOTIDE SEQUENCE [LARGE SCALE GENOMIC DNA]</scope>
    <source>
        <strain evidence="2">1808015.09</strain>
    </source>
</reference>
<accession>A0A5D2FYC8</accession>
<sequence>MASSHGAKISARNPSSTLISTKKGDEIHGLLVWDDCTEEQGDAQRKSCEEPLMGAQLSGILEASGALGCCDFWVYWASGFRVYLIGSNCMYLG</sequence>
<organism evidence="2 3">
    <name type="scientific">Gossypium darwinii</name>
    <name type="common">Darwin's cotton</name>
    <name type="synonym">Gossypium barbadense var. darwinii</name>
    <dbReference type="NCBI Taxonomy" id="34276"/>
    <lineage>
        <taxon>Eukaryota</taxon>
        <taxon>Viridiplantae</taxon>
        <taxon>Streptophyta</taxon>
        <taxon>Embryophyta</taxon>
        <taxon>Tracheophyta</taxon>
        <taxon>Spermatophyta</taxon>
        <taxon>Magnoliopsida</taxon>
        <taxon>eudicotyledons</taxon>
        <taxon>Gunneridae</taxon>
        <taxon>Pentapetalae</taxon>
        <taxon>rosids</taxon>
        <taxon>malvids</taxon>
        <taxon>Malvales</taxon>
        <taxon>Malvaceae</taxon>
        <taxon>Malvoideae</taxon>
        <taxon>Gossypium</taxon>
    </lineage>
</organism>
<proteinExistence type="predicted"/>
<evidence type="ECO:0000256" key="1">
    <source>
        <dbReference type="SAM" id="MobiDB-lite"/>
    </source>
</evidence>
<evidence type="ECO:0000313" key="2">
    <source>
        <dbReference type="EMBL" id="TYH10997.1"/>
    </source>
</evidence>
<keyword evidence="3" id="KW-1185">Reference proteome</keyword>
<gene>
    <name evidence="2" type="ORF">ES288_A07G223100v1</name>
</gene>
<protein>
    <submittedName>
        <fullName evidence="2">Uncharacterized protein</fullName>
    </submittedName>
</protein>
<dbReference type="Proteomes" id="UP000323506">
    <property type="component" value="Chromosome A07"/>
</dbReference>
<feature type="region of interest" description="Disordered" evidence="1">
    <location>
        <begin position="1"/>
        <end position="20"/>
    </location>
</feature>
<dbReference type="EMBL" id="CM017694">
    <property type="protein sequence ID" value="TYH10997.1"/>
    <property type="molecule type" value="Genomic_DNA"/>
</dbReference>